<name>A0A1A8XW15_9PROT</name>
<gene>
    <name evidence="15" type="primary">sdaA</name>
    <name evidence="15" type="ORF">ACCAA_550028</name>
</gene>
<organism evidence="15 16">
    <name type="scientific">Candidatus Accumulibacter aalborgensis</name>
    <dbReference type="NCBI Taxonomy" id="1860102"/>
    <lineage>
        <taxon>Bacteria</taxon>
        <taxon>Pseudomonadati</taxon>
        <taxon>Pseudomonadota</taxon>
        <taxon>Betaproteobacteria</taxon>
        <taxon>Candidatus Accumulibacter</taxon>
    </lineage>
</organism>
<keyword evidence="9 11" id="KW-0456">Lyase</keyword>
<evidence type="ECO:0000256" key="5">
    <source>
        <dbReference type="ARBA" id="ARBA00022485"/>
    </source>
</evidence>
<dbReference type="GO" id="GO:0046872">
    <property type="term" value="F:metal ion binding"/>
    <property type="evidence" value="ECO:0007669"/>
    <property type="project" value="UniProtKB-KW"/>
</dbReference>
<dbReference type="InterPro" id="IPR005130">
    <property type="entry name" value="Ser_deHydtase-like_asu"/>
</dbReference>
<dbReference type="GO" id="GO:0003941">
    <property type="term" value="F:L-serine ammonia-lyase activity"/>
    <property type="evidence" value="ECO:0007669"/>
    <property type="project" value="UniProtKB-UniRule"/>
</dbReference>
<dbReference type="PANTHER" id="PTHR30182">
    <property type="entry name" value="L-SERINE DEHYDRATASE"/>
    <property type="match status" value="1"/>
</dbReference>
<evidence type="ECO:0000313" key="16">
    <source>
        <dbReference type="Proteomes" id="UP000199169"/>
    </source>
</evidence>
<accession>A0A1A8XW15</accession>
<comment type="similarity">
    <text evidence="3 11">Belongs to the iron-sulfur dependent L-serine dehydratase family.</text>
</comment>
<evidence type="ECO:0000259" key="14">
    <source>
        <dbReference type="Pfam" id="PF03315"/>
    </source>
</evidence>
<protein>
    <recommendedName>
        <fullName evidence="11">L-serine dehydratase</fullName>
        <ecNumber evidence="11">4.3.1.17</ecNumber>
    </recommendedName>
</protein>
<dbReference type="NCBIfam" id="TIGR00720">
    <property type="entry name" value="sda_mono"/>
    <property type="match status" value="1"/>
</dbReference>
<dbReference type="Pfam" id="PF03313">
    <property type="entry name" value="SDH_alpha"/>
    <property type="match status" value="1"/>
</dbReference>
<evidence type="ECO:0000256" key="8">
    <source>
        <dbReference type="ARBA" id="ARBA00023014"/>
    </source>
</evidence>
<evidence type="ECO:0000256" key="1">
    <source>
        <dbReference type="ARBA" id="ARBA00001966"/>
    </source>
</evidence>
<evidence type="ECO:0000256" key="4">
    <source>
        <dbReference type="ARBA" id="ARBA00022432"/>
    </source>
</evidence>
<evidence type="ECO:0000256" key="6">
    <source>
        <dbReference type="ARBA" id="ARBA00022723"/>
    </source>
</evidence>
<dbReference type="PANTHER" id="PTHR30182:SF1">
    <property type="entry name" value="L-SERINE DEHYDRATASE 1"/>
    <property type="match status" value="1"/>
</dbReference>
<dbReference type="SUPFAM" id="SSF143548">
    <property type="entry name" value="Serine metabolism enzymes domain"/>
    <property type="match status" value="1"/>
</dbReference>
<evidence type="ECO:0000256" key="3">
    <source>
        <dbReference type="ARBA" id="ARBA00008636"/>
    </source>
</evidence>
<evidence type="ECO:0000256" key="12">
    <source>
        <dbReference type="SAM" id="MobiDB-lite"/>
    </source>
</evidence>
<sequence length="439" mass="46802">MTKQWRRAASSTTQKAVRAPPKRDAEDMKSLRELYRIGLGPSSSHTMGPRFAAEDFKAAYPTAARLRVTLYGTLAATGRGHLTDLAVSAPFSPTPVDIVWLPDHSLPRHPNGIQFEALDTDDSVLARRVVYSVGGGALLDEDGRPDGGDDIYPYAGMQAILEETERERLMIWELVDHHEGPAIRPYLRAIWISMQKTIAAGLNAEGRLPGTLNVPRKASAYHARAQNLAGYFGQTALQFAYALAVSEENAAGGEVVTAPTCGASGVLPAVLFFLQQQAKLSDEKIHRALATAGLIGNIVKRNASISGAEVGCQGEVGTACAMAAAAAAQLLGGSVRQIEYASEMGLEHHLGLTCDPIGGYVQIPCIERNAVAAVRAVDCAAYALLSDGQHIVSFDEVVRTMWETGRDMKASYRETARGGLARVHAVRKKGAGSVPGMGS</sequence>
<comment type="catalytic activity">
    <reaction evidence="10 11">
        <text>L-serine = pyruvate + NH4(+)</text>
        <dbReference type="Rhea" id="RHEA:19169"/>
        <dbReference type="ChEBI" id="CHEBI:15361"/>
        <dbReference type="ChEBI" id="CHEBI:28938"/>
        <dbReference type="ChEBI" id="CHEBI:33384"/>
        <dbReference type="EC" id="4.3.1.17"/>
    </reaction>
</comment>
<reference evidence="15 16" key="1">
    <citation type="submission" date="2016-06" db="EMBL/GenBank/DDBJ databases">
        <authorList>
            <person name="Kjaerup R.B."/>
            <person name="Dalgaard T.S."/>
            <person name="Juul-Madsen H.R."/>
        </authorList>
    </citation>
    <scope>NUCLEOTIDE SEQUENCE [LARGE SCALE GENOMIC DNA]</scope>
    <source>
        <strain evidence="15">3</strain>
    </source>
</reference>
<dbReference type="Proteomes" id="UP000199169">
    <property type="component" value="Unassembled WGS sequence"/>
</dbReference>
<evidence type="ECO:0000256" key="10">
    <source>
        <dbReference type="ARBA" id="ARBA00049406"/>
    </source>
</evidence>
<comment type="pathway">
    <text evidence="2">Carbohydrate biosynthesis; gluconeogenesis.</text>
</comment>
<evidence type="ECO:0000256" key="11">
    <source>
        <dbReference type="RuleBase" id="RU366059"/>
    </source>
</evidence>
<dbReference type="STRING" id="1860102.ACCAA_550028"/>
<evidence type="ECO:0000259" key="13">
    <source>
        <dbReference type="Pfam" id="PF03313"/>
    </source>
</evidence>
<dbReference type="AlphaFoldDB" id="A0A1A8XW15"/>
<feature type="region of interest" description="Disordered" evidence="12">
    <location>
        <begin position="1"/>
        <end position="25"/>
    </location>
</feature>
<keyword evidence="6 11" id="KW-0479">Metal-binding</keyword>
<evidence type="ECO:0000256" key="7">
    <source>
        <dbReference type="ARBA" id="ARBA00023004"/>
    </source>
</evidence>
<comment type="cofactor">
    <cofactor evidence="1 11">
        <name>[4Fe-4S] cluster</name>
        <dbReference type="ChEBI" id="CHEBI:49883"/>
    </cofactor>
</comment>
<dbReference type="InterPro" id="IPR005131">
    <property type="entry name" value="Ser_deHydtase_bsu"/>
</dbReference>
<dbReference type="GO" id="GO:0006094">
    <property type="term" value="P:gluconeogenesis"/>
    <property type="evidence" value="ECO:0007669"/>
    <property type="project" value="UniProtKB-KW"/>
</dbReference>
<keyword evidence="4 11" id="KW-0312">Gluconeogenesis</keyword>
<dbReference type="InterPro" id="IPR029009">
    <property type="entry name" value="ASB_dom_sf"/>
</dbReference>
<evidence type="ECO:0000256" key="9">
    <source>
        <dbReference type="ARBA" id="ARBA00023239"/>
    </source>
</evidence>
<dbReference type="GO" id="GO:0051539">
    <property type="term" value="F:4 iron, 4 sulfur cluster binding"/>
    <property type="evidence" value="ECO:0007669"/>
    <property type="project" value="UniProtKB-UniRule"/>
</dbReference>
<proteinExistence type="inferred from homology"/>
<evidence type="ECO:0000256" key="2">
    <source>
        <dbReference type="ARBA" id="ARBA00004742"/>
    </source>
</evidence>
<dbReference type="EMBL" id="FLQX01000133">
    <property type="protein sequence ID" value="SBT08193.1"/>
    <property type="molecule type" value="Genomic_DNA"/>
</dbReference>
<feature type="domain" description="Serine dehydratase beta chain" evidence="14">
    <location>
        <begin position="96"/>
        <end position="142"/>
    </location>
</feature>
<evidence type="ECO:0000313" key="15">
    <source>
        <dbReference type="EMBL" id="SBT08193.1"/>
    </source>
</evidence>
<dbReference type="EC" id="4.3.1.17" evidence="11"/>
<keyword evidence="7 11" id="KW-0408">Iron</keyword>
<feature type="domain" description="Serine dehydratase-like alpha subunit" evidence="13">
    <location>
        <begin position="182"/>
        <end position="421"/>
    </location>
</feature>
<dbReference type="InterPro" id="IPR004644">
    <property type="entry name" value="Fe-S_L-Ser_mono"/>
</dbReference>
<keyword evidence="16" id="KW-1185">Reference proteome</keyword>
<dbReference type="Pfam" id="PF03315">
    <property type="entry name" value="SDH_beta"/>
    <property type="match status" value="2"/>
</dbReference>
<feature type="domain" description="Serine dehydratase beta chain" evidence="14">
    <location>
        <begin position="30"/>
        <end position="88"/>
    </location>
</feature>
<keyword evidence="8 11" id="KW-0411">Iron-sulfur</keyword>
<keyword evidence="5 11" id="KW-0004">4Fe-4S</keyword>
<dbReference type="Gene3D" id="3.30.1330.90">
    <property type="entry name" value="D-3-phosphoglycerate dehydrogenase, domain 3"/>
    <property type="match status" value="2"/>
</dbReference>
<dbReference type="InterPro" id="IPR051318">
    <property type="entry name" value="Fe-S_L-Ser"/>
</dbReference>